<dbReference type="KEGG" id="fiy:BN1229_v1_1043"/>
<dbReference type="SUPFAM" id="SSF47413">
    <property type="entry name" value="lambda repressor-like DNA-binding domains"/>
    <property type="match status" value="1"/>
</dbReference>
<dbReference type="Proteomes" id="UP000033187">
    <property type="component" value="Chromosome 1"/>
</dbReference>
<accession>A0A0D6JC53</accession>
<evidence type="ECO:0000259" key="1">
    <source>
        <dbReference type="PROSITE" id="PS50943"/>
    </source>
</evidence>
<evidence type="ECO:0000313" key="3">
    <source>
        <dbReference type="Proteomes" id="UP000033187"/>
    </source>
</evidence>
<gene>
    <name evidence="2" type="ORF">YBN1229_v1_1043</name>
</gene>
<dbReference type="InterPro" id="IPR010982">
    <property type="entry name" value="Lambda_DNA-bd_dom_sf"/>
</dbReference>
<dbReference type="Pfam" id="PF01381">
    <property type="entry name" value="HTH_3"/>
    <property type="match status" value="1"/>
</dbReference>
<protein>
    <recommendedName>
        <fullName evidence="1">HTH cro/C1-type domain-containing protein</fullName>
    </recommendedName>
</protein>
<dbReference type="Gene3D" id="1.10.260.40">
    <property type="entry name" value="lambda repressor-like DNA-binding domains"/>
    <property type="match status" value="1"/>
</dbReference>
<sequence length="191" mass="20353">MSESGLKAILERLGLRQSELARLIDVSARTVSQWATGDVSLPGPVAAYLRVLLALPPELLAEEFARLEGRKRMLDEGIYSLTCRVNDCQIAESDAALAVLRNGKILGSDRQGGLFTGSYEYDAATQRNKMHVRLQVPPNGVLFTGGGAGPGGAVVDIVGAFDRAAPASHAIVDVRGEQVELQLTYLGPLPN</sequence>
<dbReference type="SMART" id="SM00530">
    <property type="entry name" value="HTH_XRE"/>
    <property type="match status" value="1"/>
</dbReference>
<keyword evidence="3" id="KW-1185">Reference proteome</keyword>
<dbReference type="InterPro" id="IPR001387">
    <property type="entry name" value="Cro/C1-type_HTH"/>
</dbReference>
<feature type="domain" description="HTH cro/C1-type" evidence="1">
    <location>
        <begin position="6"/>
        <end position="60"/>
    </location>
</feature>
<dbReference type="EMBL" id="LN829119">
    <property type="protein sequence ID" value="CPR16963.1"/>
    <property type="molecule type" value="Genomic_DNA"/>
</dbReference>
<dbReference type="KEGG" id="fil:BN1229_v1_1039"/>
<reference evidence="3" key="1">
    <citation type="submission" date="2015-02" db="EMBL/GenBank/DDBJ databases">
        <authorList>
            <person name="Chooi Y.-H."/>
        </authorList>
    </citation>
    <scope>NUCLEOTIDE SEQUENCE [LARGE SCALE GENOMIC DNA]</scope>
    <source>
        <strain evidence="3">strain Y</strain>
    </source>
</reference>
<dbReference type="OrthoDB" id="7933239at2"/>
<dbReference type="RefSeq" id="WP_046477098.1">
    <property type="nucleotide sequence ID" value="NZ_LN829118.1"/>
</dbReference>
<dbReference type="AlphaFoldDB" id="A0A0D6JC53"/>
<proteinExistence type="predicted"/>
<name>A0A0D6JC53_9HYPH</name>
<dbReference type="PROSITE" id="PS50943">
    <property type="entry name" value="HTH_CROC1"/>
    <property type="match status" value="1"/>
</dbReference>
<dbReference type="CDD" id="cd00093">
    <property type="entry name" value="HTH_XRE"/>
    <property type="match status" value="1"/>
</dbReference>
<evidence type="ECO:0000313" key="2">
    <source>
        <dbReference type="EMBL" id="CPR16963.1"/>
    </source>
</evidence>
<dbReference type="GO" id="GO:0003677">
    <property type="term" value="F:DNA binding"/>
    <property type="evidence" value="ECO:0007669"/>
    <property type="project" value="InterPro"/>
</dbReference>
<organism evidence="2 3">
    <name type="scientific">Candidatus Filomicrobium marinum</name>
    <dbReference type="NCBI Taxonomy" id="1608628"/>
    <lineage>
        <taxon>Bacteria</taxon>
        <taxon>Pseudomonadati</taxon>
        <taxon>Pseudomonadota</taxon>
        <taxon>Alphaproteobacteria</taxon>
        <taxon>Hyphomicrobiales</taxon>
        <taxon>Hyphomicrobiaceae</taxon>
        <taxon>Filomicrobium</taxon>
    </lineage>
</organism>